<keyword evidence="1" id="KW-0472">Membrane</keyword>
<keyword evidence="1" id="KW-0812">Transmembrane</keyword>
<dbReference type="OrthoDB" id="1438991at2"/>
<evidence type="ECO:0000313" key="3">
    <source>
        <dbReference type="EMBL" id="RRA99896.1"/>
    </source>
</evidence>
<feature type="domain" description="Chemotaxis methyl-accepting receptor HlyB-like 4HB MCP" evidence="2">
    <location>
        <begin position="6"/>
        <end position="184"/>
    </location>
</feature>
<evidence type="ECO:0000313" key="4">
    <source>
        <dbReference type="Proteomes" id="UP000271925"/>
    </source>
</evidence>
<dbReference type="Proteomes" id="UP000271925">
    <property type="component" value="Unassembled WGS sequence"/>
</dbReference>
<dbReference type="Pfam" id="PF12729">
    <property type="entry name" value="4HB_MCP_1"/>
    <property type="match status" value="1"/>
</dbReference>
<evidence type="ECO:0000259" key="2">
    <source>
        <dbReference type="Pfam" id="PF12729"/>
    </source>
</evidence>
<organism evidence="3 4">
    <name type="scientific">Larkinella rosea</name>
    <dbReference type="NCBI Taxonomy" id="2025312"/>
    <lineage>
        <taxon>Bacteria</taxon>
        <taxon>Pseudomonadati</taxon>
        <taxon>Bacteroidota</taxon>
        <taxon>Cytophagia</taxon>
        <taxon>Cytophagales</taxon>
        <taxon>Spirosomataceae</taxon>
        <taxon>Larkinella</taxon>
    </lineage>
</organism>
<dbReference type="EMBL" id="RQJO01000011">
    <property type="protein sequence ID" value="RRA99896.1"/>
    <property type="molecule type" value="Genomic_DNA"/>
</dbReference>
<gene>
    <name evidence="3" type="ORF">EHT25_25015</name>
</gene>
<sequence length="227" mass="25804">MKWSFVIQQKIKAAVLLTGIMALIILSTFLSRNTIKDIDKSFSSIYQDRLIPAVDMVYLSENLYTKRLLVEKHLFSNQTSTPAEIAFQLRAQNRSIDSLIRNYEKTFLITEEAKSLQAFKKQIKSYALFENQILQLSQADNKVAGSKLFNETGSLIFQQLIQGLNDLTKIQYTEGQSLVKDSKSDSSQFNLISSLQIIIAIVIGLLILGLIHNSKMINQEKQPFHLN</sequence>
<dbReference type="InterPro" id="IPR024478">
    <property type="entry name" value="HlyB_4HB_MCP"/>
</dbReference>
<feature type="transmembrane region" description="Helical" evidence="1">
    <location>
        <begin position="191"/>
        <end position="211"/>
    </location>
</feature>
<keyword evidence="1" id="KW-1133">Transmembrane helix</keyword>
<reference evidence="3 4" key="1">
    <citation type="submission" date="2018-11" db="EMBL/GenBank/DDBJ databases">
        <authorList>
            <person name="Zhou Z."/>
            <person name="Wang G."/>
        </authorList>
    </citation>
    <scope>NUCLEOTIDE SEQUENCE [LARGE SCALE GENOMIC DNA]</scope>
    <source>
        <strain evidence="3 4">KCTC52004</strain>
    </source>
</reference>
<dbReference type="AlphaFoldDB" id="A0A3P1BFL5"/>
<protein>
    <recommendedName>
        <fullName evidence="2">Chemotaxis methyl-accepting receptor HlyB-like 4HB MCP domain-containing protein</fullName>
    </recommendedName>
</protein>
<evidence type="ECO:0000256" key="1">
    <source>
        <dbReference type="SAM" id="Phobius"/>
    </source>
</evidence>
<dbReference type="RefSeq" id="WP_124877928.1">
    <property type="nucleotide sequence ID" value="NZ_RQJO01000011.1"/>
</dbReference>
<accession>A0A3P1BFL5</accession>
<proteinExistence type="predicted"/>
<name>A0A3P1BFL5_9BACT</name>
<comment type="caution">
    <text evidence="3">The sequence shown here is derived from an EMBL/GenBank/DDBJ whole genome shotgun (WGS) entry which is preliminary data.</text>
</comment>
<keyword evidence="4" id="KW-1185">Reference proteome</keyword>